<dbReference type="EC" id="3.6.4.13" evidence="1"/>
<feature type="short sequence motif" description="Q motif" evidence="6">
    <location>
        <begin position="97"/>
        <end position="125"/>
    </location>
</feature>
<keyword evidence="3" id="KW-0378">Hydrolase</keyword>
<dbReference type="InterPro" id="IPR014014">
    <property type="entry name" value="RNA_helicase_DEAD_Q_motif"/>
</dbReference>
<evidence type="ECO:0000256" key="5">
    <source>
        <dbReference type="ARBA" id="ARBA00022840"/>
    </source>
</evidence>
<dbReference type="Gene3D" id="3.40.50.300">
    <property type="entry name" value="P-loop containing nucleotide triphosphate hydrolases"/>
    <property type="match status" value="1"/>
</dbReference>
<evidence type="ECO:0000313" key="9">
    <source>
        <dbReference type="EMBL" id="PNG99176.1"/>
    </source>
</evidence>
<protein>
    <recommendedName>
        <fullName evidence="1">RNA helicase</fullName>
        <ecNumber evidence="1">3.6.4.13</ecNumber>
    </recommendedName>
</protein>
<dbReference type="PANTHER" id="PTHR47963">
    <property type="entry name" value="DEAD-BOX ATP-DEPENDENT RNA HELICASE 47, MITOCHONDRIAL"/>
    <property type="match status" value="1"/>
</dbReference>
<dbReference type="PANTHER" id="PTHR47963:SF8">
    <property type="entry name" value="ATP-DEPENDENT RNA HELICASE DEAD"/>
    <property type="match status" value="1"/>
</dbReference>
<gene>
    <name evidence="9" type="ORF">TSOC_015052</name>
</gene>
<dbReference type="GO" id="GO:0003724">
    <property type="term" value="F:RNA helicase activity"/>
    <property type="evidence" value="ECO:0007669"/>
    <property type="project" value="UniProtKB-EC"/>
</dbReference>
<proteinExistence type="predicted"/>
<accession>A0A2J7ZFY8</accession>
<dbReference type="AlphaFoldDB" id="A0A2J7ZFY8"/>
<dbReference type="InterPro" id="IPR011545">
    <property type="entry name" value="DEAD/DEAH_box_helicase_dom"/>
</dbReference>
<dbReference type="GO" id="GO:0016787">
    <property type="term" value="F:hydrolase activity"/>
    <property type="evidence" value="ECO:0007669"/>
    <property type="project" value="UniProtKB-KW"/>
</dbReference>
<dbReference type="PROSITE" id="PS51195">
    <property type="entry name" value="Q_MOTIF"/>
    <property type="match status" value="1"/>
</dbReference>
<comment type="caution">
    <text evidence="9">The sequence shown here is derived from an EMBL/GenBank/DDBJ whole genome shotgun (WGS) entry which is preliminary data.</text>
</comment>
<feature type="region of interest" description="Disordered" evidence="7">
    <location>
        <begin position="1"/>
        <end position="92"/>
    </location>
</feature>
<dbReference type="SUPFAM" id="SSF52540">
    <property type="entry name" value="P-loop containing nucleoside triphosphate hydrolases"/>
    <property type="match status" value="1"/>
</dbReference>
<evidence type="ECO:0000256" key="7">
    <source>
        <dbReference type="SAM" id="MobiDB-lite"/>
    </source>
</evidence>
<dbReference type="InterPro" id="IPR050547">
    <property type="entry name" value="DEAD_box_RNA_helicases"/>
</dbReference>
<dbReference type="EMBL" id="PGGS01003819">
    <property type="protein sequence ID" value="PNG99176.1"/>
    <property type="molecule type" value="Genomic_DNA"/>
</dbReference>
<keyword evidence="4 9" id="KW-0347">Helicase</keyword>
<dbReference type="InterPro" id="IPR027417">
    <property type="entry name" value="P-loop_NTPase"/>
</dbReference>
<dbReference type="Pfam" id="PF00270">
    <property type="entry name" value="DEAD"/>
    <property type="match status" value="1"/>
</dbReference>
<evidence type="ECO:0000256" key="3">
    <source>
        <dbReference type="ARBA" id="ARBA00022801"/>
    </source>
</evidence>
<evidence type="ECO:0000259" key="8">
    <source>
        <dbReference type="PROSITE" id="PS51195"/>
    </source>
</evidence>
<evidence type="ECO:0000256" key="6">
    <source>
        <dbReference type="PROSITE-ProRule" id="PRU00552"/>
    </source>
</evidence>
<evidence type="ECO:0000256" key="2">
    <source>
        <dbReference type="ARBA" id="ARBA00022741"/>
    </source>
</evidence>
<keyword evidence="2" id="KW-0547">Nucleotide-binding</keyword>
<reference evidence="9 10" key="1">
    <citation type="journal article" date="2017" name="Mol. Biol. Evol.">
        <title>The 4-celled Tetrabaena socialis nuclear genome reveals the essential components for genetic control of cell number at the origin of multicellularity in the volvocine lineage.</title>
        <authorList>
            <person name="Featherston J."/>
            <person name="Arakaki Y."/>
            <person name="Hanschen E.R."/>
            <person name="Ferris P.J."/>
            <person name="Michod R.E."/>
            <person name="Olson B.J.S.C."/>
            <person name="Nozaki H."/>
            <person name="Durand P.M."/>
        </authorList>
    </citation>
    <scope>NUCLEOTIDE SEQUENCE [LARGE SCALE GENOMIC DNA]</scope>
    <source>
        <strain evidence="9 10">NIES-571</strain>
    </source>
</reference>
<keyword evidence="5" id="KW-0067">ATP-binding</keyword>
<evidence type="ECO:0000313" key="10">
    <source>
        <dbReference type="Proteomes" id="UP000236333"/>
    </source>
</evidence>
<name>A0A2J7ZFY8_9CHLO</name>
<dbReference type="GO" id="GO:0005524">
    <property type="term" value="F:ATP binding"/>
    <property type="evidence" value="ECO:0007669"/>
    <property type="project" value="UniProtKB-KW"/>
</dbReference>
<feature type="domain" description="DEAD-box RNA helicase Q" evidence="8">
    <location>
        <begin position="97"/>
        <end position="125"/>
    </location>
</feature>
<dbReference type="GO" id="GO:0003723">
    <property type="term" value="F:RNA binding"/>
    <property type="evidence" value="ECO:0007669"/>
    <property type="project" value="TreeGrafter"/>
</dbReference>
<organism evidence="9 10">
    <name type="scientific">Tetrabaena socialis</name>
    <dbReference type="NCBI Taxonomy" id="47790"/>
    <lineage>
        <taxon>Eukaryota</taxon>
        <taxon>Viridiplantae</taxon>
        <taxon>Chlorophyta</taxon>
        <taxon>core chlorophytes</taxon>
        <taxon>Chlorophyceae</taxon>
        <taxon>CS clade</taxon>
        <taxon>Chlamydomonadales</taxon>
        <taxon>Tetrabaenaceae</taxon>
        <taxon>Tetrabaena</taxon>
    </lineage>
</organism>
<feature type="non-terminal residue" evidence="9">
    <location>
        <position position="164"/>
    </location>
</feature>
<sequence length="164" mass="16180">MEEDDQAPRLFAARPAKKRKTKQHPAGATTTTQPPGEAGAPTPAIPAANRPAPAHADGPAPAPATDGDPASSAAAERSGGAASTSAAAAAAPPAAALDFPGLGLSEWLCGVCRSLGMTSPTEVQRGCIPAILAGRDVIGLAQTGSGKTAAFALPILQALARDPY</sequence>
<keyword evidence="10" id="KW-1185">Reference proteome</keyword>
<evidence type="ECO:0000256" key="1">
    <source>
        <dbReference type="ARBA" id="ARBA00012552"/>
    </source>
</evidence>
<dbReference type="OrthoDB" id="10261904at2759"/>
<evidence type="ECO:0000256" key="4">
    <source>
        <dbReference type="ARBA" id="ARBA00022806"/>
    </source>
</evidence>
<feature type="compositionally biased region" description="Low complexity" evidence="7">
    <location>
        <begin position="25"/>
        <end position="92"/>
    </location>
</feature>
<dbReference type="Proteomes" id="UP000236333">
    <property type="component" value="Unassembled WGS sequence"/>
</dbReference>